<name>A0A1X9MH96_9BACI</name>
<protein>
    <submittedName>
        <fullName evidence="8">Multidrug resistance protein YkkC</fullName>
    </submittedName>
</protein>
<accession>A0A1X9MH96</accession>
<keyword evidence="5 7" id="KW-0472">Membrane</keyword>
<dbReference type="Proteomes" id="UP000193006">
    <property type="component" value="Chromosome"/>
</dbReference>
<sequence>MNNQKNIAWLLLVIAACFEVGWVVGLKYATTVPEWSGTIIAIAVSFYLLIWTGSRLSVGTAYAVFVGLGTAGTVLVDTFIFAAPLEPIALLFIVTLLIGVVGLKMTTEEKKGSKEVEN</sequence>
<feature type="transmembrane region" description="Helical" evidence="7">
    <location>
        <begin position="88"/>
        <end position="105"/>
    </location>
</feature>
<evidence type="ECO:0000256" key="2">
    <source>
        <dbReference type="ARBA" id="ARBA00022475"/>
    </source>
</evidence>
<dbReference type="Pfam" id="PF00893">
    <property type="entry name" value="Multi_Drug_Res"/>
    <property type="match status" value="1"/>
</dbReference>
<evidence type="ECO:0000256" key="7">
    <source>
        <dbReference type="SAM" id="Phobius"/>
    </source>
</evidence>
<keyword evidence="4 7" id="KW-1133">Transmembrane helix</keyword>
<dbReference type="PANTHER" id="PTHR30561:SF7">
    <property type="entry name" value="GUANIDINIUM EFFLUX SYSTEM SUBUNIT GDNC-RELATED"/>
    <property type="match status" value="1"/>
</dbReference>
<evidence type="ECO:0000256" key="1">
    <source>
        <dbReference type="ARBA" id="ARBA00004651"/>
    </source>
</evidence>
<dbReference type="STRING" id="199441.BkAM31D_24865"/>
<evidence type="ECO:0000256" key="3">
    <source>
        <dbReference type="ARBA" id="ARBA00022692"/>
    </source>
</evidence>
<dbReference type="InterPro" id="IPR045324">
    <property type="entry name" value="Small_multidrug_res"/>
</dbReference>
<dbReference type="PANTHER" id="PTHR30561">
    <property type="entry name" value="SMR FAMILY PROTON-DEPENDENT DRUG EFFLUX TRANSPORTER SUGE"/>
    <property type="match status" value="1"/>
</dbReference>
<evidence type="ECO:0000256" key="4">
    <source>
        <dbReference type="ARBA" id="ARBA00022989"/>
    </source>
</evidence>
<dbReference type="Gene3D" id="1.10.3730.20">
    <property type="match status" value="1"/>
</dbReference>
<dbReference type="InterPro" id="IPR000390">
    <property type="entry name" value="Small_drug/metabolite_transptr"/>
</dbReference>
<evidence type="ECO:0000256" key="6">
    <source>
        <dbReference type="RuleBase" id="RU003942"/>
    </source>
</evidence>
<dbReference type="InterPro" id="IPR037185">
    <property type="entry name" value="EmrE-like"/>
</dbReference>
<feature type="transmembrane region" description="Helical" evidence="7">
    <location>
        <begin position="61"/>
        <end position="82"/>
    </location>
</feature>
<organism evidence="8 9">
    <name type="scientific">Halalkalibacter krulwichiae</name>
    <dbReference type="NCBI Taxonomy" id="199441"/>
    <lineage>
        <taxon>Bacteria</taxon>
        <taxon>Bacillati</taxon>
        <taxon>Bacillota</taxon>
        <taxon>Bacilli</taxon>
        <taxon>Bacillales</taxon>
        <taxon>Bacillaceae</taxon>
        <taxon>Halalkalibacter</taxon>
    </lineage>
</organism>
<dbReference type="KEGG" id="bkw:BkAM31D_24865"/>
<dbReference type="GO" id="GO:0005886">
    <property type="term" value="C:plasma membrane"/>
    <property type="evidence" value="ECO:0007669"/>
    <property type="project" value="UniProtKB-SubCell"/>
</dbReference>
<reference evidence="8 9" key="1">
    <citation type="submission" date="2017-04" db="EMBL/GenBank/DDBJ databases">
        <title>Bacillus krulwichiae AM31D Genome sequencing and assembly.</title>
        <authorList>
            <person name="Krulwich T.A."/>
            <person name="Anastor L."/>
            <person name="Ehrlich R."/>
            <person name="Ehrlich G.D."/>
            <person name="Janto B."/>
        </authorList>
    </citation>
    <scope>NUCLEOTIDE SEQUENCE [LARGE SCALE GENOMIC DNA]</scope>
    <source>
        <strain evidence="8 9">AM31D</strain>
    </source>
</reference>
<dbReference type="AlphaFoldDB" id="A0A1X9MH96"/>
<keyword evidence="3 6" id="KW-0812">Transmembrane</keyword>
<gene>
    <name evidence="8" type="primary">ykkC</name>
    <name evidence="8" type="ORF">BkAM31D_24865</name>
</gene>
<evidence type="ECO:0000313" key="8">
    <source>
        <dbReference type="EMBL" id="ARK32835.1"/>
    </source>
</evidence>
<dbReference type="SUPFAM" id="SSF103481">
    <property type="entry name" value="Multidrug resistance efflux transporter EmrE"/>
    <property type="match status" value="1"/>
</dbReference>
<feature type="transmembrane region" description="Helical" evidence="7">
    <location>
        <begin position="35"/>
        <end position="54"/>
    </location>
</feature>
<keyword evidence="9" id="KW-1185">Reference proteome</keyword>
<proteinExistence type="inferred from homology"/>
<evidence type="ECO:0000256" key="5">
    <source>
        <dbReference type="ARBA" id="ARBA00023136"/>
    </source>
</evidence>
<dbReference type="PROSITE" id="PS51257">
    <property type="entry name" value="PROKAR_LIPOPROTEIN"/>
    <property type="match status" value="1"/>
</dbReference>
<dbReference type="GO" id="GO:0022857">
    <property type="term" value="F:transmembrane transporter activity"/>
    <property type="evidence" value="ECO:0007669"/>
    <property type="project" value="InterPro"/>
</dbReference>
<comment type="similarity">
    <text evidence="6">Belongs to the drug/metabolite transporter (DMT) superfamily. Small multidrug resistance (SMR) (TC 2.A.7.1) family.</text>
</comment>
<keyword evidence="2" id="KW-1003">Cell membrane</keyword>
<dbReference type="EMBL" id="CP020814">
    <property type="protein sequence ID" value="ARK32835.1"/>
    <property type="molecule type" value="Genomic_DNA"/>
</dbReference>
<comment type="subcellular location">
    <subcellularLocation>
        <location evidence="1 6">Cell membrane</location>
        <topology evidence="1 6">Multi-pass membrane protein</topology>
    </subcellularLocation>
</comment>
<dbReference type="RefSeq" id="WP_066155119.1">
    <property type="nucleotide sequence ID" value="NZ_CP020814.1"/>
</dbReference>
<evidence type="ECO:0000313" key="9">
    <source>
        <dbReference type="Proteomes" id="UP000193006"/>
    </source>
</evidence>